<keyword evidence="2 5" id="KW-0812">Transmembrane</keyword>
<dbReference type="InterPro" id="IPR000537">
    <property type="entry name" value="UbiA_prenyltransferase"/>
</dbReference>
<dbReference type="OrthoDB" id="3212588at2"/>
<gene>
    <name evidence="6" type="ORF">UK23_22295</name>
</gene>
<evidence type="ECO:0000256" key="4">
    <source>
        <dbReference type="ARBA" id="ARBA00023136"/>
    </source>
</evidence>
<name>A0A0F0GZH4_LENAE</name>
<dbReference type="Pfam" id="PF01040">
    <property type="entry name" value="UbiA"/>
    <property type="match status" value="1"/>
</dbReference>
<evidence type="ECO:0000256" key="2">
    <source>
        <dbReference type="ARBA" id="ARBA00022692"/>
    </source>
</evidence>
<evidence type="ECO:0000256" key="1">
    <source>
        <dbReference type="ARBA" id="ARBA00004141"/>
    </source>
</evidence>
<protein>
    <submittedName>
        <fullName evidence="6">Membrane protein</fullName>
    </submittedName>
</protein>
<accession>A0A0F0GZH4</accession>
<keyword evidence="7" id="KW-1185">Reference proteome</keyword>
<feature type="transmembrane region" description="Helical" evidence="5">
    <location>
        <begin position="78"/>
        <end position="100"/>
    </location>
</feature>
<feature type="transmembrane region" description="Helical" evidence="5">
    <location>
        <begin position="196"/>
        <end position="215"/>
    </location>
</feature>
<dbReference type="PATRIC" id="fig|68170.10.peg.5540"/>
<proteinExistence type="predicted"/>
<comment type="caution">
    <text evidence="6">The sequence shown here is derived from an EMBL/GenBank/DDBJ whole genome shotgun (WGS) entry which is preliminary data.</text>
</comment>
<feature type="transmembrane region" description="Helical" evidence="5">
    <location>
        <begin position="156"/>
        <end position="175"/>
    </location>
</feature>
<feature type="transmembrane region" description="Helical" evidence="5">
    <location>
        <begin position="251"/>
        <end position="272"/>
    </location>
</feature>
<evidence type="ECO:0000313" key="7">
    <source>
        <dbReference type="Proteomes" id="UP000033393"/>
    </source>
</evidence>
<dbReference type="GO" id="GO:0016020">
    <property type="term" value="C:membrane"/>
    <property type="evidence" value="ECO:0007669"/>
    <property type="project" value="UniProtKB-SubCell"/>
</dbReference>
<keyword evidence="4 5" id="KW-0472">Membrane</keyword>
<dbReference type="GO" id="GO:0016765">
    <property type="term" value="F:transferase activity, transferring alkyl or aryl (other than methyl) groups"/>
    <property type="evidence" value="ECO:0007669"/>
    <property type="project" value="InterPro"/>
</dbReference>
<dbReference type="Proteomes" id="UP000033393">
    <property type="component" value="Unassembled WGS sequence"/>
</dbReference>
<reference evidence="6 7" key="1">
    <citation type="submission" date="2015-02" db="EMBL/GenBank/DDBJ databases">
        <authorList>
            <person name="Ju K.-S."/>
            <person name="Doroghazi J.R."/>
            <person name="Metcalf W."/>
        </authorList>
    </citation>
    <scope>NUCLEOTIDE SEQUENCE [LARGE SCALE GENOMIC DNA]</scope>
    <source>
        <strain evidence="6 7">NRRL B-16140</strain>
    </source>
</reference>
<organism evidence="6 7">
    <name type="scientific">Lentzea aerocolonigenes</name>
    <name type="common">Lechevalieria aerocolonigenes</name>
    <name type="synonym">Saccharothrix aerocolonigenes</name>
    <dbReference type="NCBI Taxonomy" id="68170"/>
    <lineage>
        <taxon>Bacteria</taxon>
        <taxon>Bacillati</taxon>
        <taxon>Actinomycetota</taxon>
        <taxon>Actinomycetes</taxon>
        <taxon>Pseudonocardiales</taxon>
        <taxon>Pseudonocardiaceae</taxon>
        <taxon>Lentzea</taxon>
    </lineage>
</organism>
<feature type="transmembrane region" description="Helical" evidence="5">
    <location>
        <begin position="130"/>
        <end position="150"/>
    </location>
</feature>
<evidence type="ECO:0000313" key="6">
    <source>
        <dbReference type="EMBL" id="KJK46843.1"/>
    </source>
</evidence>
<evidence type="ECO:0000256" key="5">
    <source>
        <dbReference type="SAM" id="Phobius"/>
    </source>
</evidence>
<keyword evidence="3 5" id="KW-1133">Transmembrane helix</keyword>
<feature type="transmembrane region" description="Helical" evidence="5">
    <location>
        <begin position="221"/>
        <end position="239"/>
    </location>
</feature>
<dbReference type="AlphaFoldDB" id="A0A0F0GZH4"/>
<dbReference type="CDD" id="cd13956">
    <property type="entry name" value="PT_UbiA"/>
    <property type="match status" value="1"/>
</dbReference>
<sequence length="274" mass="27280">MGRLGALARSSHPLPSLAVTAVATALAVTTGRSPGGLLAVASAVLAGQLSVGWLNDLLDADRDASVGRQDKPVAAGAVSRRLVAIATLVVAALAICLSLLSGVDATVVHVVMLCSAWAYDFGLKATAFSVMPYAVSFGLLPAFVTLGGPAAQWPPLWLIAAAGVLGSAAHFANVIPDLEDDAATGVRGLPHRLGKTASAGSASALAVITGVVLAFGPPGPVTTAGLVAVPSSVLILLIGRVRGRRPGSRANFNALLAVAVVDVALLIITGGAEL</sequence>
<dbReference type="InterPro" id="IPR044878">
    <property type="entry name" value="UbiA_sf"/>
</dbReference>
<dbReference type="Gene3D" id="1.10.357.140">
    <property type="entry name" value="UbiA prenyltransferase"/>
    <property type="match status" value="1"/>
</dbReference>
<dbReference type="EMBL" id="JYJG01000153">
    <property type="protein sequence ID" value="KJK46843.1"/>
    <property type="molecule type" value="Genomic_DNA"/>
</dbReference>
<evidence type="ECO:0000256" key="3">
    <source>
        <dbReference type="ARBA" id="ARBA00022989"/>
    </source>
</evidence>
<comment type="subcellular location">
    <subcellularLocation>
        <location evidence="1">Membrane</location>
        <topology evidence="1">Multi-pass membrane protein</topology>
    </subcellularLocation>
</comment>